<protein>
    <recommendedName>
        <fullName evidence="4">Secreted protein</fullName>
    </recommendedName>
</protein>
<accession>A0A918YVM7</accession>
<keyword evidence="3" id="KW-1185">Reference proteome</keyword>
<name>A0A918YVM7_9ACTN</name>
<dbReference type="EMBL" id="BMVG01000064">
    <property type="protein sequence ID" value="GHE15543.1"/>
    <property type="molecule type" value="Genomic_DNA"/>
</dbReference>
<proteinExistence type="predicted"/>
<gene>
    <name evidence="2" type="ORF">GCM10010339_90550</name>
</gene>
<dbReference type="AlphaFoldDB" id="A0A918YVM7"/>
<keyword evidence="1" id="KW-0732">Signal</keyword>
<reference evidence="2" key="2">
    <citation type="submission" date="2020-09" db="EMBL/GenBank/DDBJ databases">
        <authorList>
            <person name="Sun Q."/>
            <person name="Ohkuma M."/>
        </authorList>
    </citation>
    <scope>NUCLEOTIDE SEQUENCE</scope>
    <source>
        <strain evidence="2">JCM 4714</strain>
    </source>
</reference>
<feature type="signal peptide" evidence="1">
    <location>
        <begin position="1"/>
        <end position="28"/>
    </location>
</feature>
<reference evidence="2" key="1">
    <citation type="journal article" date="2014" name="Int. J. Syst. Evol. Microbiol.">
        <title>Complete genome sequence of Corynebacterium casei LMG S-19264T (=DSM 44701T), isolated from a smear-ripened cheese.</title>
        <authorList>
            <consortium name="US DOE Joint Genome Institute (JGI-PGF)"/>
            <person name="Walter F."/>
            <person name="Albersmeier A."/>
            <person name="Kalinowski J."/>
            <person name="Ruckert C."/>
        </authorList>
    </citation>
    <scope>NUCLEOTIDE SEQUENCE</scope>
    <source>
        <strain evidence="2">JCM 4714</strain>
    </source>
</reference>
<evidence type="ECO:0008006" key="4">
    <source>
        <dbReference type="Google" id="ProtNLM"/>
    </source>
</evidence>
<comment type="caution">
    <text evidence="2">The sequence shown here is derived from an EMBL/GenBank/DDBJ whole genome shotgun (WGS) entry which is preliminary data.</text>
</comment>
<feature type="chain" id="PRO_5039702007" description="Secreted protein" evidence="1">
    <location>
        <begin position="29"/>
        <end position="167"/>
    </location>
</feature>
<dbReference type="RefSeq" id="WP_189959429.1">
    <property type="nucleotide sequence ID" value="NZ_BMVG01000064.1"/>
</dbReference>
<evidence type="ECO:0000313" key="3">
    <source>
        <dbReference type="Proteomes" id="UP000655443"/>
    </source>
</evidence>
<organism evidence="2 3">
    <name type="scientific">Streptomyces alanosinicus</name>
    <dbReference type="NCBI Taxonomy" id="68171"/>
    <lineage>
        <taxon>Bacteria</taxon>
        <taxon>Bacillati</taxon>
        <taxon>Actinomycetota</taxon>
        <taxon>Actinomycetes</taxon>
        <taxon>Kitasatosporales</taxon>
        <taxon>Streptomycetaceae</taxon>
        <taxon>Streptomyces</taxon>
    </lineage>
</organism>
<sequence length="167" mass="17681">MNTTVGRSTRQRARQVAATLTVVGTLFAAGATMAQSASANTGGGGCWDKGYVSETYGITELPCSHGDGSRGVRGETNYRNPNNISIFPCAQLLKANPDHSTIQVGNFGCLGQWVKSTERDGSIQFNTSTIGVSNGTYVVQAGYWEYDEKGNLVYILGAQGTPVQVFG</sequence>
<evidence type="ECO:0000313" key="2">
    <source>
        <dbReference type="EMBL" id="GHE15543.1"/>
    </source>
</evidence>
<dbReference type="Proteomes" id="UP000655443">
    <property type="component" value="Unassembled WGS sequence"/>
</dbReference>
<evidence type="ECO:0000256" key="1">
    <source>
        <dbReference type="SAM" id="SignalP"/>
    </source>
</evidence>